<keyword evidence="8" id="KW-1185">Reference proteome</keyword>
<dbReference type="PANTHER" id="PTHR47338:SF29">
    <property type="entry name" value="ZN(2)-C6 FUNGAL-TYPE DOMAIN-CONTAINING PROTEIN"/>
    <property type="match status" value="1"/>
</dbReference>
<evidence type="ECO:0000313" key="8">
    <source>
        <dbReference type="Proteomes" id="UP001362999"/>
    </source>
</evidence>
<dbReference type="Proteomes" id="UP001362999">
    <property type="component" value="Unassembled WGS sequence"/>
</dbReference>
<dbReference type="CDD" id="cd00067">
    <property type="entry name" value="GAL4"/>
    <property type="match status" value="1"/>
</dbReference>
<dbReference type="GO" id="GO:0008270">
    <property type="term" value="F:zinc ion binding"/>
    <property type="evidence" value="ECO:0007669"/>
    <property type="project" value="InterPro"/>
</dbReference>
<dbReference type="InterPro" id="IPR007219">
    <property type="entry name" value="XnlR_reg_dom"/>
</dbReference>
<keyword evidence="4" id="KW-0804">Transcription</keyword>
<dbReference type="PROSITE" id="PS00463">
    <property type="entry name" value="ZN2_CY6_FUNGAL_1"/>
    <property type="match status" value="1"/>
</dbReference>
<dbReference type="AlphaFoldDB" id="A0AAW0EH66"/>
<dbReference type="InterPro" id="IPR036864">
    <property type="entry name" value="Zn2-C6_fun-type_DNA-bd_sf"/>
</dbReference>
<evidence type="ECO:0000256" key="2">
    <source>
        <dbReference type="ARBA" id="ARBA00022723"/>
    </source>
</evidence>
<dbReference type="PROSITE" id="PS50048">
    <property type="entry name" value="ZN2_CY6_FUNGAL_2"/>
    <property type="match status" value="1"/>
</dbReference>
<comment type="subcellular location">
    <subcellularLocation>
        <location evidence="1">Nucleus</location>
    </subcellularLocation>
</comment>
<feature type="domain" description="Zn(2)-C6 fungal-type" evidence="6">
    <location>
        <begin position="22"/>
        <end position="54"/>
    </location>
</feature>
<dbReference type="SMART" id="SM00066">
    <property type="entry name" value="GAL4"/>
    <property type="match status" value="1"/>
</dbReference>
<dbReference type="CDD" id="cd12148">
    <property type="entry name" value="fungal_TF_MHR"/>
    <property type="match status" value="1"/>
</dbReference>
<dbReference type="InterPro" id="IPR050815">
    <property type="entry name" value="TF_fung"/>
</dbReference>
<evidence type="ECO:0000256" key="4">
    <source>
        <dbReference type="ARBA" id="ARBA00023163"/>
    </source>
</evidence>
<dbReference type="PANTHER" id="PTHR47338">
    <property type="entry name" value="ZN(II)2CYS6 TRANSCRIPTION FACTOR (EUROFUNG)-RELATED"/>
    <property type="match status" value="1"/>
</dbReference>
<gene>
    <name evidence="7" type="ORF">R3P38DRAFT_2491402</name>
</gene>
<proteinExistence type="predicted"/>
<evidence type="ECO:0000256" key="5">
    <source>
        <dbReference type="ARBA" id="ARBA00023242"/>
    </source>
</evidence>
<evidence type="ECO:0000256" key="3">
    <source>
        <dbReference type="ARBA" id="ARBA00023015"/>
    </source>
</evidence>
<dbReference type="GO" id="GO:0005634">
    <property type="term" value="C:nucleus"/>
    <property type="evidence" value="ECO:0007669"/>
    <property type="project" value="UniProtKB-SubCell"/>
</dbReference>
<dbReference type="Pfam" id="PF04082">
    <property type="entry name" value="Fungal_trans"/>
    <property type="match status" value="1"/>
</dbReference>
<name>A0AAW0EH66_9AGAR</name>
<keyword evidence="5" id="KW-0539">Nucleus</keyword>
<dbReference type="GO" id="GO:0006351">
    <property type="term" value="P:DNA-templated transcription"/>
    <property type="evidence" value="ECO:0007669"/>
    <property type="project" value="InterPro"/>
</dbReference>
<dbReference type="Gene3D" id="4.10.240.10">
    <property type="entry name" value="Zn(2)-C6 fungal-type DNA-binding domain"/>
    <property type="match status" value="1"/>
</dbReference>
<dbReference type="GO" id="GO:0003677">
    <property type="term" value="F:DNA binding"/>
    <property type="evidence" value="ECO:0007669"/>
    <property type="project" value="InterPro"/>
</dbReference>
<keyword evidence="3" id="KW-0805">Transcription regulation</keyword>
<keyword evidence="2" id="KW-0479">Metal-binding</keyword>
<organism evidence="7 8">
    <name type="scientific">Favolaschia claudopus</name>
    <dbReference type="NCBI Taxonomy" id="2862362"/>
    <lineage>
        <taxon>Eukaryota</taxon>
        <taxon>Fungi</taxon>
        <taxon>Dikarya</taxon>
        <taxon>Basidiomycota</taxon>
        <taxon>Agaricomycotina</taxon>
        <taxon>Agaricomycetes</taxon>
        <taxon>Agaricomycetidae</taxon>
        <taxon>Agaricales</taxon>
        <taxon>Marasmiineae</taxon>
        <taxon>Mycenaceae</taxon>
        <taxon>Favolaschia</taxon>
    </lineage>
</organism>
<dbReference type="Pfam" id="PF00172">
    <property type="entry name" value="Zn_clus"/>
    <property type="match status" value="1"/>
</dbReference>
<evidence type="ECO:0000256" key="1">
    <source>
        <dbReference type="ARBA" id="ARBA00004123"/>
    </source>
</evidence>
<dbReference type="EMBL" id="JAWWNJ010000001">
    <property type="protein sequence ID" value="KAK7063710.1"/>
    <property type="molecule type" value="Genomic_DNA"/>
</dbReference>
<evidence type="ECO:0000313" key="7">
    <source>
        <dbReference type="EMBL" id="KAK7063710.1"/>
    </source>
</evidence>
<accession>A0AAW0EH66</accession>
<dbReference type="SUPFAM" id="SSF57701">
    <property type="entry name" value="Zn2/Cys6 DNA-binding domain"/>
    <property type="match status" value="1"/>
</dbReference>
<sequence>MNFEGCPSSADSRSSALRRNQACYHCRHRKQRCDGQCPVCGPCLRASREEDCEYTYNLGRSRAEILEEDIIRIENRIHQLEHPDAGTSSILLHNPYAWPAPNPARMPGLHQILDTMNVEPVLSRPPSAFIKSETTTSDTSLTDTWWNADEPPRHMAETLIDTFLSYRSDWGFFLNPEQFRRDALLPLPLGNHSRPAHALLAAVYLAGILLSPSPALKSHEKAFLDRALAALPSSLSGLHPRKAFHGLQAEIILATYFFSAGKFIEGGYHTAAAVSLALSSGLHETFSAAPNRFLDPGRLGPDEIERFGACWAIFTLDASWALALGTQANLNSALVSCCPLETTDLPTTKMMSPELLLARAVSFWKQANTLVAGKNPDASQNSTEFHSAFNALDEHIDAFRCAVTMLMDEESNPHPYIVCCSIAHSAAIQLHAPLKNNAVSHQKQLDAAKGVLHVAATAHASSQAYINPVIAPVWAAACHVVLEDIRIEEQNGAHDELREVFERGIDAMRRYSITCPITYFHVDRIQDLYRTLVEHIRDAE</sequence>
<dbReference type="GO" id="GO:0000981">
    <property type="term" value="F:DNA-binding transcription factor activity, RNA polymerase II-specific"/>
    <property type="evidence" value="ECO:0007669"/>
    <property type="project" value="InterPro"/>
</dbReference>
<comment type="caution">
    <text evidence="7">The sequence shown here is derived from an EMBL/GenBank/DDBJ whole genome shotgun (WGS) entry which is preliminary data.</text>
</comment>
<dbReference type="InterPro" id="IPR001138">
    <property type="entry name" value="Zn2Cys6_DnaBD"/>
</dbReference>
<protein>
    <submittedName>
        <fullName evidence="7">Zn(2)-C6 fungal-type domain-containing protein</fullName>
    </submittedName>
</protein>
<evidence type="ECO:0000259" key="6">
    <source>
        <dbReference type="PROSITE" id="PS50048"/>
    </source>
</evidence>
<reference evidence="7 8" key="1">
    <citation type="journal article" date="2024" name="J Genomics">
        <title>Draft genome sequencing and assembly of Favolaschia claudopus CIRM-BRFM 2984 isolated from oak limbs.</title>
        <authorList>
            <person name="Navarro D."/>
            <person name="Drula E."/>
            <person name="Chaduli D."/>
            <person name="Cazenave R."/>
            <person name="Ahrendt S."/>
            <person name="Wang J."/>
            <person name="Lipzen A."/>
            <person name="Daum C."/>
            <person name="Barry K."/>
            <person name="Grigoriev I.V."/>
            <person name="Favel A."/>
            <person name="Rosso M.N."/>
            <person name="Martin F."/>
        </authorList>
    </citation>
    <scope>NUCLEOTIDE SEQUENCE [LARGE SCALE GENOMIC DNA]</scope>
    <source>
        <strain evidence="7 8">CIRM-BRFM 2984</strain>
    </source>
</reference>